<evidence type="ECO:0000313" key="2">
    <source>
        <dbReference type="EMBL" id="AWT60287.1"/>
    </source>
</evidence>
<evidence type="ECO:0000313" key="3">
    <source>
        <dbReference type="Proteomes" id="UP000247465"/>
    </source>
</evidence>
<dbReference type="InterPro" id="IPR011611">
    <property type="entry name" value="PfkB_dom"/>
</dbReference>
<dbReference type="AlphaFoldDB" id="A0A2Z4AJF1"/>
<keyword evidence="2" id="KW-0808">Transferase</keyword>
<dbReference type="InterPro" id="IPR052562">
    <property type="entry name" value="Ketohexokinase-related"/>
</dbReference>
<accession>A0A2Z4AJF1</accession>
<dbReference type="PANTHER" id="PTHR42774">
    <property type="entry name" value="PHOSPHOTRANSFERASE SYSTEM TRANSPORT PROTEIN"/>
    <property type="match status" value="1"/>
</dbReference>
<dbReference type="EMBL" id="CP029803">
    <property type="protein sequence ID" value="AWT60287.1"/>
    <property type="molecule type" value="Genomic_DNA"/>
</dbReference>
<keyword evidence="2" id="KW-0418">Kinase</keyword>
<reference evidence="2 3" key="1">
    <citation type="submission" date="2018-06" db="EMBL/GenBank/DDBJ databases">
        <title>Draft Genome Sequence of a Novel Marine Bacterium Related to the Verrucomicrobia.</title>
        <authorList>
            <person name="Vosseberg J."/>
            <person name="Martijn J."/>
            <person name="Ettema T.J.G."/>
        </authorList>
    </citation>
    <scope>NUCLEOTIDE SEQUENCE [LARGE SCALE GENOMIC DNA]</scope>
    <source>
        <strain evidence="2">TARA_B100001123</strain>
    </source>
</reference>
<dbReference type="EC" id="2.7.1.45" evidence="2"/>
<proteinExistence type="predicted"/>
<protein>
    <submittedName>
        <fullName evidence="2">2-dehydro-3-deoxygluconokinase</fullName>
        <ecNumber evidence="2">2.7.1.45</ecNumber>
    </submittedName>
</protein>
<dbReference type="Pfam" id="PF00294">
    <property type="entry name" value="PfkB"/>
    <property type="match status" value="1"/>
</dbReference>
<sequence length="354" mass="38181">MDFMVDERPDRSPPGIIAAGSWCVDHVKVINKFPELEQAVEVLQENRSNGGGPYNLLKDLAKIGADFPLIGIGLLGNDANSDYILNDCRKVGINMASMKTTDEAPTPFTDVLSVESSGRRGFLYRKGTSALFRAGHFDFERVEARCFHLAYLNLLPGLSSIDSSGNCDGAYVLSKYKKSGLQTSIDLVSVEDGKFSEAAEKCLPFVDVLFANCFEIGQISGFPTGNEYQPDVEKIKRATKVCFDMGVCEFVIVHFPSGAIAMTRDGNVFVQGSVQIPKSEILGTVGAGDAFAAGVIYGLHEGMTIEKSLQTGTCIAASCLFHSTTSEGILPLKDCLELGEKYGYRTAFSSAPSL</sequence>
<dbReference type="GO" id="GO:0008673">
    <property type="term" value="F:2-dehydro-3-deoxygluconokinase activity"/>
    <property type="evidence" value="ECO:0007669"/>
    <property type="project" value="UniProtKB-EC"/>
</dbReference>
<organism evidence="2 3">
    <name type="scientific">Candidatus Moanibacter tarae</name>
    <dbReference type="NCBI Taxonomy" id="2200854"/>
    <lineage>
        <taxon>Bacteria</taxon>
        <taxon>Pseudomonadati</taxon>
        <taxon>Verrucomicrobiota</taxon>
        <taxon>Opitutia</taxon>
        <taxon>Puniceicoccales</taxon>
        <taxon>Puniceicoccales incertae sedis</taxon>
        <taxon>Candidatus Moanibacter</taxon>
    </lineage>
</organism>
<dbReference type="SUPFAM" id="SSF53613">
    <property type="entry name" value="Ribokinase-like"/>
    <property type="match status" value="1"/>
</dbReference>
<feature type="domain" description="Carbohydrate kinase PfkB" evidence="1">
    <location>
        <begin position="23"/>
        <end position="327"/>
    </location>
</feature>
<dbReference type="InterPro" id="IPR029056">
    <property type="entry name" value="Ribokinase-like"/>
</dbReference>
<dbReference type="Proteomes" id="UP000247465">
    <property type="component" value="Chromosome"/>
</dbReference>
<dbReference type="KEGG" id="mtar:DF168_01493"/>
<dbReference type="PANTHER" id="PTHR42774:SF3">
    <property type="entry name" value="KETOHEXOKINASE"/>
    <property type="match status" value="1"/>
</dbReference>
<name>A0A2Z4AJF1_9BACT</name>
<evidence type="ECO:0000259" key="1">
    <source>
        <dbReference type="Pfam" id="PF00294"/>
    </source>
</evidence>
<dbReference type="Gene3D" id="3.40.1190.20">
    <property type="match status" value="1"/>
</dbReference>
<gene>
    <name evidence="2" type="primary">kdgK_3</name>
    <name evidence="2" type="ORF">DF168_01493</name>
</gene>